<reference evidence="1" key="1">
    <citation type="submission" date="2014-05" db="EMBL/GenBank/DDBJ databases">
        <authorList>
            <person name="Chronopoulou M."/>
        </authorList>
    </citation>
    <scope>NUCLEOTIDE SEQUENCE</scope>
    <source>
        <tissue evidence="1">Whole organism</tissue>
    </source>
</reference>
<protein>
    <submittedName>
        <fullName evidence="1">Uncharacterized protein</fullName>
    </submittedName>
</protein>
<proteinExistence type="predicted"/>
<accession>A0A0K2TJV7</accession>
<dbReference type="AlphaFoldDB" id="A0A0K2TJV7"/>
<sequence length="65" mass="7785">MFSHILRFHELNMDPLQDFVNQFVTFHTQYSSVIMSYFKERFPCTLLLIVGYIPANGLWDKKPCR</sequence>
<name>A0A0K2TJV7_LEPSM</name>
<evidence type="ECO:0000313" key="1">
    <source>
        <dbReference type="EMBL" id="CDW26209.1"/>
    </source>
</evidence>
<dbReference type="EMBL" id="HACA01008848">
    <property type="protein sequence ID" value="CDW26209.1"/>
    <property type="molecule type" value="Transcribed_RNA"/>
</dbReference>
<organism evidence="1">
    <name type="scientific">Lepeophtheirus salmonis</name>
    <name type="common">Salmon louse</name>
    <name type="synonym">Caligus salmonis</name>
    <dbReference type="NCBI Taxonomy" id="72036"/>
    <lineage>
        <taxon>Eukaryota</taxon>
        <taxon>Metazoa</taxon>
        <taxon>Ecdysozoa</taxon>
        <taxon>Arthropoda</taxon>
        <taxon>Crustacea</taxon>
        <taxon>Multicrustacea</taxon>
        <taxon>Hexanauplia</taxon>
        <taxon>Copepoda</taxon>
        <taxon>Siphonostomatoida</taxon>
        <taxon>Caligidae</taxon>
        <taxon>Lepeophtheirus</taxon>
    </lineage>
</organism>